<evidence type="ECO:0000313" key="5">
    <source>
        <dbReference type="Proteomes" id="UP000789595"/>
    </source>
</evidence>
<dbReference type="PANTHER" id="PTHR32215:SF0">
    <property type="entry name" value="CILIA- AND FLAGELLA-ASSOCIATED PROTEIN 57"/>
    <property type="match status" value="1"/>
</dbReference>
<feature type="coiled-coil region" evidence="2">
    <location>
        <begin position="873"/>
        <end position="984"/>
    </location>
</feature>
<gene>
    <name evidence="3" type="ORF">PCAL00307_LOCUS7897</name>
    <name evidence="4" type="ORF">PECAL_6P12740</name>
</gene>
<dbReference type="PROSITE" id="PS50294">
    <property type="entry name" value="WD_REPEATS_REGION"/>
    <property type="match status" value="1"/>
</dbReference>
<dbReference type="Gene3D" id="2.130.10.10">
    <property type="entry name" value="YVTN repeat-like/Quinoprotein amine dehydrogenase"/>
    <property type="match status" value="3"/>
</dbReference>
<dbReference type="SUPFAM" id="SSF50978">
    <property type="entry name" value="WD40 repeat-like"/>
    <property type="match status" value="2"/>
</dbReference>
<reference evidence="3" key="1">
    <citation type="submission" date="2021-01" db="EMBL/GenBank/DDBJ databases">
        <authorList>
            <person name="Corre E."/>
            <person name="Pelletier E."/>
            <person name="Niang G."/>
            <person name="Scheremetjew M."/>
            <person name="Finn R."/>
            <person name="Kale V."/>
            <person name="Holt S."/>
            <person name="Cochrane G."/>
            <person name="Meng A."/>
            <person name="Brown T."/>
            <person name="Cohen L."/>
        </authorList>
    </citation>
    <scope>NUCLEOTIDE SEQUENCE</scope>
    <source>
        <strain evidence="3">CCMP1756</strain>
    </source>
</reference>
<protein>
    <recommendedName>
        <fullName evidence="6">Cilia- and flagella-associated protein 57</fullName>
    </recommendedName>
</protein>
<evidence type="ECO:0000313" key="4">
    <source>
        <dbReference type="EMBL" id="CAH0379647.1"/>
    </source>
</evidence>
<dbReference type="Pfam" id="PF00400">
    <property type="entry name" value="WD40"/>
    <property type="match status" value="1"/>
</dbReference>
<dbReference type="OrthoDB" id="47276at2759"/>
<dbReference type="SMART" id="SM00320">
    <property type="entry name" value="WD40"/>
    <property type="match status" value="6"/>
</dbReference>
<name>A0A7S3ZSU0_9STRA</name>
<dbReference type="PROSITE" id="PS50082">
    <property type="entry name" value="WD_REPEATS_2"/>
    <property type="match status" value="2"/>
</dbReference>
<feature type="repeat" description="WD" evidence="1">
    <location>
        <begin position="600"/>
        <end position="632"/>
    </location>
</feature>
<dbReference type="PANTHER" id="PTHR32215">
    <property type="entry name" value="CILIA- AND FLAGELLA-ASSOCIATED PROTEIN 57"/>
    <property type="match status" value="1"/>
</dbReference>
<feature type="coiled-coil region" evidence="2">
    <location>
        <begin position="1071"/>
        <end position="1098"/>
    </location>
</feature>
<dbReference type="EMBL" id="HBIW01009260">
    <property type="protein sequence ID" value="CAE0692461.1"/>
    <property type="molecule type" value="Transcribed_RNA"/>
</dbReference>
<feature type="coiled-coil region" evidence="2">
    <location>
        <begin position="718"/>
        <end position="749"/>
    </location>
</feature>
<dbReference type="InterPro" id="IPR036322">
    <property type="entry name" value="WD40_repeat_dom_sf"/>
</dbReference>
<feature type="repeat" description="WD" evidence="1">
    <location>
        <begin position="338"/>
        <end position="372"/>
    </location>
</feature>
<accession>A0A7S3ZSU0</accession>
<evidence type="ECO:0000256" key="2">
    <source>
        <dbReference type="SAM" id="Coils"/>
    </source>
</evidence>
<dbReference type="Gene3D" id="1.10.287.1490">
    <property type="match status" value="1"/>
</dbReference>
<dbReference type="InterPro" id="IPR001680">
    <property type="entry name" value="WD40_rpt"/>
</dbReference>
<keyword evidence="1" id="KW-0853">WD repeat</keyword>
<keyword evidence="5" id="KW-1185">Reference proteome</keyword>
<proteinExistence type="predicted"/>
<keyword evidence="2" id="KW-0175">Coiled coil</keyword>
<dbReference type="Proteomes" id="UP000789595">
    <property type="component" value="Unassembled WGS sequence"/>
</dbReference>
<evidence type="ECO:0008006" key="6">
    <source>
        <dbReference type="Google" id="ProtNLM"/>
    </source>
</evidence>
<dbReference type="AlphaFoldDB" id="A0A7S3ZSU0"/>
<evidence type="ECO:0000313" key="3">
    <source>
        <dbReference type="EMBL" id="CAE0692461.1"/>
    </source>
</evidence>
<dbReference type="InterPro" id="IPR015943">
    <property type="entry name" value="WD40/YVTN_repeat-like_dom_sf"/>
</dbReference>
<dbReference type="InterPro" id="IPR052993">
    <property type="entry name" value="CFA-57"/>
</dbReference>
<dbReference type="EMBL" id="CAKKNE010000006">
    <property type="protein sequence ID" value="CAH0379647.1"/>
    <property type="molecule type" value="Genomic_DNA"/>
</dbReference>
<organism evidence="3">
    <name type="scientific">Pelagomonas calceolata</name>
    <dbReference type="NCBI Taxonomy" id="35677"/>
    <lineage>
        <taxon>Eukaryota</taxon>
        <taxon>Sar</taxon>
        <taxon>Stramenopiles</taxon>
        <taxon>Ochrophyta</taxon>
        <taxon>Pelagophyceae</taxon>
        <taxon>Pelagomonadales</taxon>
        <taxon>Pelagomonadaceae</taxon>
        <taxon>Pelagomonas</taxon>
    </lineage>
</organism>
<evidence type="ECO:0000256" key="1">
    <source>
        <dbReference type="PROSITE-ProRule" id="PRU00221"/>
    </source>
</evidence>
<sequence length="1178" mass="133340">MADPPVLCARHAFGLKGDVSSPIHYGDEATTIYPCGHSVVLYNSEAKDQELIPGLPQTKGITALALAPSRKWLCVAERGLETAQIGVYDVVHRKKKRVVQYQDIQTDTIVHMAFSHDGKYLLTQGSGPEWTLVLWAFDKKTVKPVGSTRTSDGSRSRVRMASFSPRDHGIIAASGDNGILRFLRVQEHQFRAIPFNLKRDPQDYLCHSFVGNRDALVLAGENGDLLYFENFEFRALLTGPPGSKTEATSSLVAFSKGFVAGGIEGSLRVFEKSDDPRAHYECQRVFHVNDATLMDLTVSPSEETLLIASSDLALTTFNLANCDVANADDSKCFESLATSYHAAGVLALDTCARKPLIATVGSDHLLKVWDYRRKVCEVSRKFREPPTSVALHPSGLYVLVVFPSQAKLLALLENEASDVAEVEALGTSHVSFARGGHYFCLVNNSVVTVYDTFSCEKRYMLRAASRVATVCWQKGDRRLATVGRDGSCHTWDLATESRAEEAEGAPKAPFYDGAASVDLKRVFCACEDNTIREFGQKAVGQTAVTEFAPLLSIKTSESVGSLVLDERVLFTGSLSEEKPGFVYAHKLTGDDWATREPLKFPGHSTNITCIKLSYDRSQLFSGGSDGSIYVYDCSDVDQKGRTYVRSKTRDDDYTEEILVRRDELTSGVKEKADLANKVDELVLNNEYQLRLKDMQFKEELLKHQEKYSAELELDGQKYDALNDKKKKMEDAYEQQIKELEDQHRAEFRDLELQYDSKINSEVARYQGLVAARDAENRSWDQANLELTDSHTAEKKELQEAFDVKVEEEKRLQEAVRVETAELRQQFREEKVLVEEDADNEVDDEKASYESKLITEKRLTQKLRDENGLSKKKFAQLTKDVEDQKEEMASLRDREFDLRESIKNLEKDVQGHKKEIRERDETIADKEKRIFDLKKKNQELEKFKFVLDYKIKELKRQIEPRESEIADLRRQVEEMDLELEQYHKSNAALDLMIGELRLKLDGMSKELSQQKALIKAGEAYTRKFRRDLAMCAAGVDDQNDLKAGVKELYQRYVLDEDKRKDSEESTAGFDLQAEYARQREHLERNVAQLKRKVLKDEKMYKTDKKRMASEGKLLTETMAKLKAVHAEDLQRREDLAVKAEEQSSDPRLAEIVAGLGERAQMLEELMGEAGLLHPPPLPQ</sequence>
<reference evidence="4" key="2">
    <citation type="submission" date="2021-11" db="EMBL/GenBank/DDBJ databases">
        <authorList>
            <consortium name="Genoscope - CEA"/>
            <person name="William W."/>
        </authorList>
    </citation>
    <scope>NUCLEOTIDE SEQUENCE</scope>
</reference>